<keyword evidence="4 5" id="KW-0648">Protein biosynthesis</keyword>
<dbReference type="Gene3D" id="3.90.45.10">
    <property type="entry name" value="Peptide deformylase"/>
    <property type="match status" value="1"/>
</dbReference>
<evidence type="ECO:0000256" key="2">
    <source>
        <dbReference type="ARBA" id="ARBA00022723"/>
    </source>
</evidence>
<dbReference type="InterPro" id="IPR023635">
    <property type="entry name" value="Peptide_deformylase"/>
</dbReference>
<dbReference type="FunFam" id="3.90.45.10:FF:000003">
    <property type="entry name" value="Peptide deformylase"/>
    <property type="match status" value="1"/>
</dbReference>
<feature type="binding site" evidence="5">
    <location>
        <position position="146"/>
    </location>
    <ligand>
        <name>Fe cation</name>
        <dbReference type="ChEBI" id="CHEBI:24875"/>
    </ligand>
</feature>
<evidence type="ECO:0000256" key="5">
    <source>
        <dbReference type="HAMAP-Rule" id="MF_00163"/>
    </source>
</evidence>
<dbReference type="InterPro" id="IPR036821">
    <property type="entry name" value="Peptide_deformylase_sf"/>
</dbReference>
<dbReference type="NCBIfam" id="NF001159">
    <property type="entry name" value="PRK00150.1-3"/>
    <property type="match status" value="1"/>
</dbReference>
<dbReference type="Proteomes" id="UP000019760">
    <property type="component" value="Unassembled WGS sequence"/>
</dbReference>
<evidence type="ECO:0000313" key="7">
    <source>
        <dbReference type="Proteomes" id="UP000019760"/>
    </source>
</evidence>
<keyword evidence="5" id="KW-0408">Iron</keyword>
<comment type="cofactor">
    <cofactor evidence="5">
        <name>Fe(2+)</name>
        <dbReference type="ChEBI" id="CHEBI:29033"/>
    </cofactor>
    <text evidence="5">Binds 1 Fe(2+) ion.</text>
</comment>
<comment type="caution">
    <text evidence="6">The sequence shown here is derived from an EMBL/GenBank/DDBJ whole genome shotgun (WGS) entry which is preliminary data.</text>
</comment>
<gene>
    <name evidence="5" type="primary">def</name>
    <name evidence="6" type="ORF">Amme_038_052</name>
</gene>
<dbReference type="CDD" id="cd00487">
    <property type="entry name" value="Pep_deformylase"/>
    <property type="match status" value="1"/>
</dbReference>
<comment type="catalytic activity">
    <reaction evidence="5">
        <text>N-terminal N-formyl-L-methionyl-[peptide] + H2O = N-terminal L-methionyl-[peptide] + formate</text>
        <dbReference type="Rhea" id="RHEA:24420"/>
        <dbReference type="Rhea" id="RHEA-COMP:10639"/>
        <dbReference type="Rhea" id="RHEA-COMP:10640"/>
        <dbReference type="ChEBI" id="CHEBI:15377"/>
        <dbReference type="ChEBI" id="CHEBI:15740"/>
        <dbReference type="ChEBI" id="CHEBI:49298"/>
        <dbReference type="ChEBI" id="CHEBI:64731"/>
        <dbReference type="EC" id="3.5.1.88"/>
    </reaction>
</comment>
<comment type="similarity">
    <text evidence="1 5">Belongs to the polypeptide deformylase family.</text>
</comment>
<evidence type="ECO:0000256" key="1">
    <source>
        <dbReference type="ARBA" id="ARBA00010759"/>
    </source>
</evidence>
<dbReference type="PIRSF" id="PIRSF004749">
    <property type="entry name" value="Pep_def"/>
    <property type="match status" value="1"/>
</dbReference>
<evidence type="ECO:0000313" key="6">
    <source>
        <dbReference type="EMBL" id="GAJ28803.1"/>
    </source>
</evidence>
<dbReference type="GO" id="GO:0006412">
    <property type="term" value="P:translation"/>
    <property type="evidence" value="ECO:0007669"/>
    <property type="project" value="UniProtKB-UniRule"/>
</dbReference>
<dbReference type="OrthoDB" id="9804313at2"/>
<comment type="function">
    <text evidence="5">Removes the formyl group from the N-terminal Met of newly synthesized proteins. Requires at least a dipeptide for an efficient rate of reaction. N-terminal L-methionine is a prerequisite for activity but the enzyme has broad specificity at other positions.</text>
</comment>
<dbReference type="AlphaFoldDB" id="A0A023D3S2"/>
<evidence type="ECO:0000256" key="4">
    <source>
        <dbReference type="ARBA" id="ARBA00022917"/>
    </source>
</evidence>
<keyword evidence="2 5" id="KW-0479">Metal-binding</keyword>
<dbReference type="Pfam" id="PF01327">
    <property type="entry name" value="Pep_deformylase"/>
    <property type="match status" value="1"/>
</dbReference>
<reference evidence="6 7" key="2">
    <citation type="journal article" date="2014" name="FEMS Microbiol. Lett.">
        <title>Draft genomic DNA sequence of the facultatively methylotrophic bacterium Acidomonas methanolica type strain MB58.</title>
        <authorList>
            <person name="Higashiura N."/>
            <person name="Hadano H."/>
            <person name="Hirakawa H."/>
            <person name="Matsutani M."/>
            <person name="Takabe S."/>
            <person name="Matsushita K."/>
            <person name="Azuma Y."/>
        </authorList>
    </citation>
    <scope>NUCLEOTIDE SEQUENCE [LARGE SCALE GENOMIC DNA]</scope>
    <source>
        <strain evidence="6 7">MB58</strain>
    </source>
</reference>
<feature type="binding site" evidence="5">
    <location>
        <position position="100"/>
    </location>
    <ligand>
        <name>Fe cation</name>
        <dbReference type="ChEBI" id="CHEBI:24875"/>
    </ligand>
</feature>
<dbReference type="SUPFAM" id="SSF56420">
    <property type="entry name" value="Peptide deformylase"/>
    <property type="match status" value="1"/>
</dbReference>
<sequence length="174" mass="19116">MALLKIARMGHPVLLRPALPVESPGAPEIASLVQDMIETMLDASGAGLAAPQVHHSLRLFVYHVPAARRDDGEEALAPRALINPVISPVGEERMDCVEGCLSLPGLRGVVRRHACVRYEGWNERGEAVSGEARGFHANVLQHENDHLDGILYTMRIDDFRSFGYTDELTRENAT</sequence>
<feature type="binding site" evidence="5">
    <location>
        <position position="142"/>
    </location>
    <ligand>
        <name>Fe cation</name>
        <dbReference type="ChEBI" id="CHEBI:24875"/>
    </ligand>
</feature>
<evidence type="ECO:0000256" key="3">
    <source>
        <dbReference type="ARBA" id="ARBA00022801"/>
    </source>
</evidence>
<protein>
    <recommendedName>
        <fullName evidence="5">Peptide deformylase</fullName>
        <shortName evidence="5">PDF</shortName>
        <ecNumber evidence="5">3.5.1.88</ecNumber>
    </recommendedName>
    <alternativeName>
        <fullName evidence="5">Polypeptide deformylase</fullName>
    </alternativeName>
</protein>
<organism evidence="6 7">
    <name type="scientific">Acidomonas methanolica NBRC 104435</name>
    <dbReference type="NCBI Taxonomy" id="1231351"/>
    <lineage>
        <taxon>Bacteria</taxon>
        <taxon>Pseudomonadati</taxon>
        <taxon>Pseudomonadota</taxon>
        <taxon>Alphaproteobacteria</taxon>
        <taxon>Acetobacterales</taxon>
        <taxon>Acetobacteraceae</taxon>
        <taxon>Acidomonas</taxon>
    </lineage>
</organism>
<feature type="active site" evidence="5">
    <location>
        <position position="143"/>
    </location>
</feature>
<keyword evidence="7" id="KW-1185">Reference proteome</keyword>
<reference evidence="7" key="1">
    <citation type="journal article" date="2014" name="FEMS Microbiol. Lett.">
        <title>Draft Genomic DNA Sequence of the Facultatively Methylotrophic Bacterium Acidomonas methanolica type strain MB58.</title>
        <authorList>
            <person name="Higashiura N."/>
            <person name="Hadano H."/>
            <person name="Hirakawa H."/>
            <person name="Matsutani M."/>
            <person name="Takabe S."/>
            <person name="Matsushita K."/>
            <person name="Azuma Y."/>
        </authorList>
    </citation>
    <scope>NUCLEOTIDE SEQUENCE [LARGE SCALE GENOMIC DNA]</scope>
    <source>
        <strain evidence="7">MB58</strain>
    </source>
</reference>
<dbReference type="GO" id="GO:0046872">
    <property type="term" value="F:metal ion binding"/>
    <property type="evidence" value="ECO:0007669"/>
    <property type="project" value="UniProtKB-KW"/>
</dbReference>
<dbReference type="RefSeq" id="WP_042058049.1">
    <property type="nucleotide sequence ID" value="NZ_BAND01000038.1"/>
</dbReference>
<accession>A0A023D3S2</accession>
<dbReference type="PRINTS" id="PR01576">
    <property type="entry name" value="PDEFORMYLASE"/>
</dbReference>
<dbReference type="PANTHER" id="PTHR10458">
    <property type="entry name" value="PEPTIDE DEFORMYLASE"/>
    <property type="match status" value="1"/>
</dbReference>
<dbReference type="PANTHER" id="PTHR10458:SF2">
    <property type="entry name" value="PEPTIDE DEFORMYLASE, MITOCHONDRIAL"/>
    <property type="match status" value="1"/>
</dbReference>
<dbReference type="EMBL" id="BAND01000038">
    <property type="protein sequence ID" value="GAJ28803.1"/>
    <property type="molecule type" value="Genomic_DNA"/>
</dbReference>
<dbReference type="NCBIfam" id="TIGR00079">
    <property type="entry name" value="pept_deformyl"/>
    <property type="match status" value="1"/>
</dbReference>
<keyword evidence="3 5" id="KW-0378">Hydrolase</keyword>
<name>A0A023D3S2_ACIMT</name>
<proteinExistence type="inferred from homology"/>
<dbReference type="GO" id="GO:0042586">
    <property type="term" value="F:peptide deformylase activity"/>
    <property type="evidence" value="ECO:0007669"/>
    <property type="project" value="UniProtKB-UniRule"/>
</dbReference>
<dbReference type="HAMAP" id="MF_00163">
    <property type="entry name" value="Pep_deformylase"/>
    <property type="match status" value="1"/>
</dbReference>
<dbReference type="EC" id="3.5.1.88" evidence="5"/>